<protein>
    <submittedName>
        <fullName evidence="2">3486_t:CDS:1</fullName>
    </submittedName>
</protein>
<sequence>TLESNLEDLEINRQKAKENVTKAQENQKRRHDSKIKKPEDYQIRDKVLLYEAAKEKTWTGKLEDK</sequence>
<gene>
    <name evidence="2" type="ORF">FWILDA_LOCUS18745</name>
</gene>
<organism evidence="2 3">
    <name type="scientific">Funneliformis geosporum</name>
    <dbReference type="NCBI Taxonomy" id="1117311"/>
    <lineage>
        <taxon>Eukaryota</taxon>
        <taxon>Fungi</taxon>
        <taxon>Fungi incertae sedis</taxon>
        <taxon>Mucoromycota</taxon>
        <taxon>Glomeromycotina</taxon>
        <taxon>Glomeromycetes</taxon>
        <taxon>Glomerales</taxon>
        <taxon>Glomeraceae</taxon>
        <taxon>Funneliformis</taxon>
    </lineage>
</organism>
<evidence type="ECO:0000256" key="1">
    <source>
        <dbReference type="SAM" id="MobiDB-lite"/>
    </source>
</evidence>
<dbReference type="AlphaFoldDB" id="A0A9W4T995"/>
<reference evidence="2" key="1">
    <citation type="submission" date="2022-08" db="EMBL/GenBank/DDBJ databases">
        <authorList>
            <person name="Kallberg Y."/>
            <person name="Tangrot J."/>
            <person name="Rosling A."/>
        </authorList>
    </citation>
    <scope>NUCLEOTIDE SEQUENCE</scope>
    <source>
        <strain evidence="2">Wild A</strain>
    </source>
</reference>
<accession>A0A9W4T995</accession>
<evidence type="ECO:0000313" key="3">
    <source>
        <dbReference type="Proteomes" id="UP001153678"/>
    </source>
</evidence>
<dbReference type="EMBL" id="CAMKVN010019541">
    <property type="protein sequence ID" value="CAI2198782.1"/>
    <property type="molecule type" value="Genomic_DNA"/>
</dbReference>
<evidence type="ECO:0000313" key="2">
    <source>
        <dbReference type="EMBL" id="CAI2198782.1"/>
    </source>
</evidence>
<name>A0A9W4T995_9GLOM</name>
<dbReference type="OrthoDB" id="3863715at2759"/>
<comment type="caution">
    <text evidence="2">The sequence shown here is derived from an EMBL/GenBank/DDBJ whole genome shotgun (WGS) entry which is preliminary data.</text>
</comment>
<dbReference type="Proteomes" id="UP001153678">
    <property type="component" value="Unassembled WGS sequence"/>
</dbReference>
<proteinExistence type="predicted"/>
<feature type="compositionally biased region" description="Basic and acidic residues" evidence="1">
    <location>
        <begin position="10"/>
        <end position="20"/>
    </location>
</feature>
<feature type="region of interest" description="Disordered" evidence="1">
    <location>
        <begin position="1"/>
        <end position="38"/>
    </location>
</feature>
<feature type="non-terminal residue" evidence="2">
    <location>
        <position position="1"/>
    </location>
</feature>
<keyword evidence="3" id="KW-1185">Reference proteome</keyword>